<protein>
    <submittedName>
        <fullName evidence="1">Uncharacterized protein</fullName>
    </submittedName>
</protein>
<dbReference type="AlphaFoldDB" id="A0A6G0S848"/>
<reference evidence="1 2" key="1">
    <citation type="submission" date="2018-09" db="EMBL/GenBank/DDBJ databases">
        <title>Genomic investigation of the strawberry pathogen Phytophthora fragariae indicates pathogenicity is determined by transcriptional variation in three key races.</title>
        <authorList>
            <person name="Adams T.M."/>
            <person name="Armitage A.D."/>
            <person name="Sobczyk M.K."/>
            <person name="Bates H.J."/>
            <person name="Dunwell J.M."/>
            <person name="Nellist C.F."/>
            <person name="Harrison R.J."/>
        </authorList>
    </citation>
    <scope>NUCLEOTIDE SEQUENCE [LARGE SCALE GENOMIC DNA]</scope>
    <source>
        <strain evidence="1 2">NOV-77</strain>
    </source>
</reference>
<proteinExistence type="predicted"/>
<evidence type="ECO:0000313" key="2">
    <source>
        <dbReference type="Proteomes" id="UP000486351"/>
    </source>
</evidence>
<organism evidence="1 2">
    <name type="scientific">Phytophthora fragariae</name>
    <dbReference type="NCBI Taxonomy" id="53985"/>
    <lineage>
        <taxon>Eukaryota</taxon>
        <taxon>Sar</taxon>
        <taxon>Stramenopiles</taxon>
        <taxon>Oomycota</taxon>
        <taxon>Peronosporomycetes</taxon>
        <taxon>Peronosporales</taxon>
        <taxon>Peronosporaceae</taxon>
        <taxon>Phytophthora</taxon>
    </lineage>
</organism>
<sequence length="115" mass="12294">MPPRPASPWPSSGEVVHVLVLLEEEVVPAPVLLAEEVIPVLVLLLEAVVSCFPLPLSPLGYSSSWISPTAPCAGLPSTVAAAAALEVLEHHRQSSVLALRWSYLSLLVSPDWLAW</sequence>
<dbReference type="EMBL" id="QXFY01000204">
    <property type="protein sequence ID" value="KAE9352342.1"/>
    <property type="molecule type" value="Genomic_DNA"/>
</dbReference>
<comment type="caution">
    <text evidence="1">The sequence shown here is derived from an EMBL/GenBank/DDBJ whole genome shotgun (WGS) entry which is preliminary data.</text>
</comment>
<evidence type="ECO:0000313" key="1">
    <source>
        <dbReference type="EMBL" id="KAE9352342.1"/>
    </source>
</evidence>
<gene>
    <name evidence="1" type="ORF">PF008_g5513</name>
</gene>
<name>A0A6G0S848_9STRA</name>
<accession>A0A6G0S848</accession>
<dbReference type="Proteomes" id="UP000486351">
    <property type="component" value="Unassembled WGS sequence"/>
</dbReference>